<dbReference type="InterPro" id="IPR043472">
    <property type="entry name" value="Macro_dom-like"/>
</dbReference>
<reference evidence="21" key="2">
    <citation type="submission" date="2025-09" db="UniProtKB">
        <authorList>
            <consortium name="Ensembl"/>
        </authorList>
    </citation>
    <scope>IDENTIFICATION</scope>
</reference>
<dbReference type="InterPro" id="IPR001650">
    <property type="entry name" value="Helicase_C-like"/>
</dbReference>
<evidence type="ECO:0000256" key="6">
    <source>
        <dbReference type="ARBA" id="ARBA00022741"/>
    </source>
</evidence>
<dbReference type="CDD" id="cd18006">
    <property type="entry name" value="DEXHc_CHD1L"/>
    <property type="match status" value="1"/>
</dbReference>
<evidence type="ECO:0000256" key="7">
    <source>
        <dbReference type="ARBA" id="ARBA00022763"/>
    </source>
</evidence>
<evidence type="ECO:0000256" key="17">
    <source>
        <dbReference type="SAM" id="MobiDB-lite"/>
    </source>
</evidence>
<dbReference type="Gene3D" id="3.40.50.10810">
    <property type="entry name" value="Tandem AAA-ATPase domain"/>
    <property type="match status" value="1"/>
</dbReference>
<dbReference type="PROSITE" id="PS51192">
    <property type="entry name" value="HELICASE_ATP_BIND_1"/>
    <property type="match status" value="1"/>
</dbReference>
<evidence type="ECO:0000256" key="2">
    <source>
        <dbReference type="ARBA" id="ARBA00004286"/>
    </source>
</evidence>
<feature type="region of interest" description="Disordered" evidence="17">
    <location>
        <begin position="617"/>
        <end position="662"/>
    </location>
</feature>
<evidence type="ECO:0000256" key="5">
    <source>
        <dbReference type="ARBA" id="ARBA00022553"/>
    </source>
</evidence>
<dbReference type="InterPro" id="IPR031053">
    <property type="entry name" value="ALC1"/>
</dbReference>
<evidence type="ECO:0000256" key="13">
    <source>
        <dbReference type="ARBA" id="ARBA00048778"/>
    </source>
</evidence>
<comment type="similarity">
    <text evidence="3">Belongs to the SNF2/RAD54 helicase family.</text>
</comment>
<proteinExistence type="inferred from homology"/>
<dbReference type="GO" id="GO:0005694">
    <property type="term" value="C:chromosome"/>
    <property type="evidence" value="ECO:0007669"/>
    <property type="project" value="UniProtKB-SubCell"/>
</dbReference>
<dbReference type="GO" id="GO:0006338">
    <property type="term" value="P:chromatin remodeling"/>
    <property type="evidence" value="ECO:0007669"/>
    <property type="project" value="InterPro"/>
</dbReference>
<dbReference type="Ensembl" id="ENSMLET00000036922.1">
    <property type="protein sequence ID" value="ENSMLEP00000013481.1"/>
    <property type="gene ID" value="ENSMLEG00000030900.1"/>
</dbReference>
<evidence type="ECO:0000256" key="3">
    <source>
        <dbReference type="ARBA" id="ARBA00007025"/>
    </source>
</evidence>
<evidence type="ECO:0000313" key="22">
    <source>
        <dbReference type="Proteomes" id="UP000233140"/>
    </source>
</evidence>
<keyword evidence="8" id="KW-0378">Hydrolase</keyword>
<gene>
    <name evidence="21" type="primary">CHD1L</name>
</gene>
<keyword evidence="22" id="KW-1185">Reference proteome</keyword>
<keyword evidence="7" id="KW-0227">DNA damage</keyword>
<dbReference type="CDD" id="cd18793">
    <property type="entry name" value="SF2_C_SNF"/>
    <property type="match status" value="1"/>
</dbReference>
<reference evidence="21" key="1">
    <citation type="submission" date="2025-08" db="UniProtKB">
        <authorList>
            <consortium name="Ensembl"/>
        </authorList>
    </citation>
    <scope>IDENTIFICATION</scope>
</reference>
<dbReference type="SMART" id="SM00490">
    <property type="entry name" value="HELICc"/>
    <property type="match status" value="1"/>
</dbReference>
<dbReference type="AlphaFoldDB" id="A0A2K5YD46"/>
<feature type="compositionally biased region" description="Acidic residues" evidence="17">
    <location>
        <begin position="679"/>
        <end position="701"/>
    </location>
</feature>
<dbReference type="InterPro" id="IPR002589">
    <property type="entry name" value="Macro_dom"/>
</dbReference>
<dbReference type="SMART" id="SM00487">
    <property type="entry name" value="DEXDc"/>
    <property type="match status" value="1"/>
</dbReference>
<feature type="region of interest" description="Disordered" evidence="17">
    <location>
        <begin position="677"/>
        <end position="702"/>
    </location>
</feature>
<dbReference type="FunFam" id="3.40.50.10810:FF:000037">
    <property type="entry name" value="chromodomain-helicase-DNA-binding protein 1-like isoform X1"/>
    <property type="match status" value="1"/>
</dbReference>
<dbReference type="SUPFAM" id="SSF52540">
    <property type="entry name" value="P-loop containing nucleoside triphosphate hydrolases"/>
    <property type="match status" value="2"/>
</dbReference>
<accession>A0A2K5YD46</accession>
<evidence type="ECO:0000256" key="12">
    <source>
        <dbReference type="ARBA" id="ARBA00023242"/>
    </source>
</evidence>
<evidence type="ECO:0000256" key="16">
    <source>
        <dbReference type="ARBA" id="ARBA00074084"/>
    </source>
</evidence>
<keyword evidence="6" id="KW-0547">Nucleotide-binding</keyword>
<dbReference type="Gene3D" id="3.40.220.10">
    <property type="entry name" value="Leucine Aminopeptidase, subunit E, domain 1"/>
    <property type="match status" value="1"/>
</dbReference>
<dbReference type="GO" id="GO:0005634">
    <property type="term" value="C:nucleus"/>
    <property type="evidence" value="ECO:0007669"/>
    <property type="project" value="UniProtKB-SubCell"/>
</dbReference>
<name>A0A2K5YD46_MANLE</name>
<evidence type="ECO:0000256" key="1">
    <source>
        <dbReference type="ARBA" id="ARBA00004123"/>
    </source>
</evidence>
<dbReference type="GO" id="GO:0006281">
    <property type="term" value="P:DNA repair"/>
    <property type="evidence" value="ECO:0007669"/>
    <property type="project" value="UniProtKB-KW"/>
</dbReference>
<dbReference type="Proteomes" id="UP000233140">
    <property type="component" value="Unassembled WGS sequence"/>
</dbReference>
<evidence type="ECO:0000256" key="14">
    <source>
        <dbReference type="ARBA" id="ARBA00053075"/>
    </source>
</evidence>
<dbReference type="PROSITE" id="PS51154">
    <property type="entry name" value="MACRO"/>
    <property type="match status" value="1"/>
</dbReference>
<dbReference type="GO" id="GO:0005524">
    <property type="term" value="F:ATP binding"/>
    <property type="evidence" value="ECO:0007669"/>
    <property type="project" value="UniProtKB-KW"/>
</dbReference>
<feature type="domain" description="Macro" evidence="18">
    <location>
        <begin position="694"/>
        <end position="887"/>
    </location>
</feature>
<dbReference type="GeneTree" id="ENSGT00940000159402"/>
<dbReference type="InterPro" id="IPR027417">
    <property type="entry name" value="P-loop_NTPase"/>
</dbReference>
<keyword evidence="4" id="KW-0158">Chromosome</keyword>
<dbReference type="PROSITE" id="PS51194">
    <property type="entry name" value="HELICASE_CTER"/>
    <property type="match status" value="1"/>
</dbReference>
<dbReference type="InterPro" id="IPR049730">
    <property type="entry name" value="SNF2/RAD54-like_C"/>
</dbReference>
<dbReference type="PROSITE" id="PS00690">
    <property type="entry name" value="DEAH_ATP_HELICASE"/>
    <property type="match status" value="1"/>
</dbReference>
<feature type="domain" description="Helicase C-terminal" evidence="20">
    <location>
        <begin position="342"/>
        <end position="502"/>
    </location>
</feature>
<keyword evidence="12" id="KW-0539">Nucleus</keyword>
<evidence type="ECO:0000256" key="8">
    <source>
        <dbReference type="ARBA" id="ARBA00022801"/>
    </source>
</evidence>
<evidence type="ECO:0000256" key="4">
    <source>
        <dbReference type="ARBA" id="ARBA00022454"/>
    </source>
</evidence>
<dbReference type="PANTHER" id="PTHR47157">
    <property type="entry name" value="CHROMODOMAIN-HELICASE-DNA-BINDING PROTEIN 1-LIKE"/>
    <property type="match status" value="1"/>
</dbReference>
<sequence length="887" mass="100159">MERAGAASRGGQAPGFLLRLHTEGRAEAARARVQEQDLRQWGLTGIHLRSYQLEGVNWLAQRFHCQNGCILGDEMGLGKTCQTIALLIYLAGRLNDEGPFLILCPLSVLSNWKEEMQRFAPGLSCVTYAGDKEERACLQQDLKQESHFHVLLTTYEVFIPWVFSHRFPWSVLVVDEAHRLKNQSSLLHKTLSEFSVVFSLLLTGTPIQNSLQELYSLLSFVEPDLFSKEEVGDFVQRYQDIEKESESASELHKLLQPFLLRRVKADVATELPKKTEVVIYHGMSALQKKYYKAILMKDLDAFENETAKKVKLQNILSQLRKCVDHPYLFDGEALPFPPTLFFVFPFLFLARGHRVLLFSQMTQMLDILQDYMDYRGYSYERVDGSVRGEERHLAIKNFGQQPIFVFLLSTRAGGVGMNLTAADTVIFVDSDFNPQNDLQAAARAHRIGQNKSVKVIRLIGRDTVEEIVSRKAASKLQLTNMIIEGGHFTLGAQKPSADADLQLSEILKFGLDKLLASEGSTMDEIDLESILGETKDGQWVSDALPAAEGGIREQEEGKNHMYLFEGKDYSKEPSKEDRKSFEQLVNLQKTLLEKTSQEGRSLRNKGSVLIPGLVEGSTKRKQVLSPEELEDRQKKRQEAAAKRRRLIEEKKRQKEEAEHKKKMAWWESNHYQSFCLPSEESEPEDLENGEDESSAELDYQDPDATSLKYVSGDVTHPQAGAEDALIVHCVDDSGHWGRGGLFTALEKRSAEPRKIYELAGKMKDLSLGGVLLFPVDDKESRNKGQDLLALIVAQHRDRSNVLSGIKMAALEEGLKKIFLAAKKKKASVHLPRIGHATKGFNWYGTERLIRKHLAARGIPTYIYYFPRSKSSVLHSQSSSSSSRQLVP</sequence>
<evidence type="ECO:0000256" key="11">
    <source>
        <dbReference type="ARBA" id="ARBA00023204"/>
    </source>
</evidence>
<keyword evidence="9" id="KW-0067">ATP-binding</keyword>
<dbReference type="InterPro" id="IPR014001">
    <property type="entry name" value="Helicase_ATP-bd"/>
</dbReference>
<evidence type="ECO:0000259" key="18">
    <source>
        <dbReference type="PROSITE" id="PS51154"/>
    </source>
</evidence>
<dbReference type="InterPro" id="IPR038718">
    <property type="entry name" value="SNF2-like_sf"/>
</dbReference>
<dbReference type="Pfam" id="PF00271">
    <property type="entry name" value="Helicase_C"/>
    <property type="match status" value="1"/>
</dbReference>
<evidence type="ECO:0000256" key="15">
    <source>
        <dbReference type="ARBA" id="ARBA00066044"/>
    </source>
</evidence>
<comment type="function">
    <text evidence="14">ATP-dependent chromatin remodeler that mediates chromatin-remodeling following DNA damage. Recruited to DNA damage sites through interaction with poly-ADP-ribose: specifically recognizes and binds histones that are poly-ADP-ribosylated on serine residues in response to DNA damage. Poly-ADP-ribose-binding activates the ATP-dependent chromatin remodeler activity, thereby regulating chromatin during DNA repair. Catalyzes nucleosome sliding away from DNA breaks in an ATP-dependent manner. Chromatin remodeling activity promotes PARP2 removal from chromatin.</text>
</comment>
<dbReference type="FunFam" id="3.40.50.300:FF:000607">
    <property type="entry name" value="chromodomain-helicase-DNA-binding protein 1-like isoform X1"/>
    <property type="match status" value="1"/>
</dbReference>
<comment type="subcellular location">
    <subcellularLocation>
        <location evidence="2">Chromosome</location>
    </subcellularLocation>
    <subcellularLocation>
        <location evidence="1">Nucleus</location>
    </subcellularLocation>
</comment>
<dbReference type="InterPro" id="IPR000330">
    <property type="entry name" value="SNF2_N"/>
</dbReference>
<dbReference type="Gene3D" id="3.40.50.300">
    <property type="entry name" value="P-loop containing nucleotide triphosphate hydrolases"/>
    <property type="match status" value="2"/>
</dbReference>
<dbReference type="PANTHER" id="PTHR47157:SF1">
    <property type="entry name" value="CHROMODOMAIN-HELICASE-DNA-BINDING PROTEIN 1-LIKE"/>
    <property type="match status" value="1"/>
</dbReference>
<keyword evidence="5" id="KW-0597">Phosphoprotein</keyword>
<protein>
    <recommendedName>
        <fullName evidence="16">Chromodomain-helicase-DNA-binding protein 1-like</fullName>
    </recommendedName>
</protein>
<feature type="domain" description="Helicase ATP-binding" evidence="19">
    <location>
        <begin position="60"/>
        <end position="224"/>
    </location>
</feature>
<evidence type="ECO:0000256" key="10">
    <source>
        <dbReference type="ARBA" id="ARBA00023054"/>
    </source>
</evidence>
<evidence type="ECO:0000259" key="20">
    <source>
        <dbReference type="PROSITE" id="PS51194"/>
    </source>
</evidence>
<keyword evidence="11" id="KW-0234">DNA repair</keyword>
<comment type="catalytic activity">
    <reaction evidence="13">
        <text>ATP + H2O = ADP + phosphate + H(+)</text>
        <dbReference type="Rhea" id="RHEA:13065"/>
        <dbReference type="ChEBI" id="CHEBI:15377"/>
        <dbReference type="ChEBI" id="CHEBI:15378"/>
        <dbReference type="ChEBI" id="CHEBI:30616"/>
        <dbReference type="ChEBI" id="CHEBI:43474"/>
        <dbReference type="ChEBI" id="CHEBI:456216"/>
    </reaction>
    <physiologicalReaction direction="left-to-right" evidence="13">
        <dbReference type="Rhea" id="RHEA:13066"/>
    </physiologicalReaction>
</comment>
<organism evidence="21 22">
    <name type="scientific">Mandrillus leucophaeus</name>
    <name type="common">Drill</name>
    <name type="synonym">Papio leucophaeus</name>
    <dbReference type="NCBI Taxonomy" id="9568"/>
    <lineage>
        <taxon>Eukaryota</taxon>
        <taxon>Metazoa</taxon>
        <taxon>Chordata</taxon>
        <taxon>Craniata</taxon>
        <taxon>Vertebrata</taxon>
        <taxon>Euteleostomi</taxon>
        <taxon>Mammalia</taxon>
        <taxon>Eutheria</taxon>
        <taxon>Euarchontoglires</taxon>
        <taxon>Primates</taxon>
        <taxon>Haplorrhini</taxon>
        <taxon>Catarrhini</taxon>
        <taxon>Cercopithecidae</taxon>
        <taxon>Cercopithecinae</taxon>
        <taxon>Mandrillus</taxon>
    </lineage>
</organism>
<evidence type="ECO:0000259" key="19">
    <source>
        <dbReference type="PROSITE" id="PS51192"/>
    </source>
</evidence>
<dbReference type="GO" id="GO:0016787">
    <property type="term" value="F:hydrolase activity"/>
    <property type="evidence" value="ECO:0007669"/>
    <property type="project" value="UniProtKB-KW"/>
</dbReference>
<dbReference type="GO" id="GO:0003678">
    <property type="term" value="F:DNA helicase activity"/>
    <property type="evidence" value="ECO:0007669"/>
    <property type="project" value="InterPro"/>
</dbReference>
<feature type="compositionally biased region" description="Basic and acidic residues" evidence="17">
    <location>
        <begin position="631"/>
        <end position="659"/>
    </location>
</feature>
<dbReference type="Pfam" id="PF00176">
    <property type="entry name" value="SNF2-rel_dom"/>
    <property type="match status" value="1"/>
</dbReference>
<dbReference type="FunFam" id="3.40.220.10:FF:000004">
    <property type="entry name" value="chromodomain-helicase-DNA-binding protein 1-like isoform X1"/>
    <property type="match status" value="1"/>
</dbReference>
<dbReference type="SUPFAM" id="SSF52949">
    <property type="entry name" value="Macro domain-like"/>
    <property type="match status" value="1"/>
</dbReference>
<evidence type="ECO:0000313" key="21">
    <source>
        <dbReference type="Ensembl" id="ENSMLEP00000013481.1"/>
    </source>
</evidence>
<keyword evidence="10" id="KW-0175">Coiled coil</keyword>
<dbReference type="CDD" id="cd03331">
    <property type="entry name" value="Macro_Poa1p-like_SNF2"/>
    <property type="match status" value="1"/>
</dbReference>
<evidence type="ECO:0000256" key="9">
    <source>
        <dbReference type="ARBA" id="ARBA00022840"/>
    </source>
</evidence>
<comment type="subunit">
    <text evidence="15">Interacts with nucleosomes; interacts with the acidic patch of histones. Interacts (via macro domain) with PARP1; interacts only when PARP1 is poly-ADP-ribosylated (PARylated). Interacts with CIAO1.</text>
</comment>
<dbReference type="InterPro" id="IPR002464">
    <property type="entry name" value="DNA/RNA_helicase_DEAH_CS"/>
</dbReference>